<evidence type="ECO:0000313" key="5">
    <source>
        <dbReference type="EMBL" id="PRP88368.1"/>
    </source>
</evidence>
<dbReference type="InParanoid" id="A0A2P6NWV7"/>
<dbReference type="Pfam" id="PF00743">
    <property type="entry name" value="FMO-like"/>
    <property type="match status" value="1"/>
</dbReference>
<dbReference type="STRING" id="1890364.A0A2P6NWV7"/>
<keyword evidence="6" id="KW-1185">Reference proteome</keyword>
<organism evidence="5 6">
    <name type="scientific">Planoprotostelium fungivorum</name>
    <dbReference type="NCBI Taxonomy" id="1890364"/>
    <lineage>
        <taxon>Eukaryota</taxon>
        <taxon>Amoebozoa</taxon>
        <taxon>Evosea</taxon>
        <taxon>Variosea</taxon>
        <taxon>Cavosteliida</taxon>
        <taxon>Cavosteliaceae</taxon>
        <taxon>Planoprotostelium</taxon>
    </lineage>
</organism>
<dbReference type="PANTHER" id="PTHR42877">
    <property type="entry name" value="L-ORNITHINE N(5)-MONOOXYGENASE-RELATED"/>
    <property type="match status" value="1"/>
</dbReference>
<comment type="caution">
    <text evidence="5">The sequence shown here is derived from an EMBL/GenBank/DDBJ whole genome shotgun (WGS) entry which is preliminary data.</text>
</comment>
<dbReference type="OrthoDB" id="74360at2759"/>
<keyword evidence="2" id="KW-0285">Flavoprotein</keyword>
<evidence type="ECO:0000256" key="1">
    <source>
        <dbReference type="ARBA" id="ARBA00010139"/>
    </source>
</evidence>
<dbReference type="GO" id="GO:0004499">
    <property type="term" value="F:N,N-dimethylaniline monooxygenase activity"/>
    <property type="evidence" value="ECO:0007669"/>
    <property type="project" value="InterPro"/>
</dbReference>
<reference evidence="5 6" key="1">
    <citation type="journal article" date="2018" name="Genome Biol. Evol.">
        <title>Multiple Roots of Fruiting Body Formation in Amoebozoa.</title>
        <authorList>
            <person name="Hillmann F."/>
            <person name="Forbes G."/>
            <person name="Novohradska S."/>
            <person name="Ferling I."/>
            <person name="Riege K."/>
            <person name="Groth M."/>
            <person name="Westermann M."/>
            <person name="Marz M."/>
            <person name="Spaller T."/>
            <person name="Winckler T."/>
            <person name="Schaap P."/>
            <person name="Glockner G."/>
        </authorList>
    </citation>
    <scope>NUCLEOTIDE SEQUENCE [LARGE SCALE GENOMIC DNA]</scope>
    <source>
        <strain evidence="5 6">Jena</strain>
    </source>
</reference>
<dbReference type="Gene3D" id="3.50.50.60">
    <property type="entry name" value="FAD/NAD(P)-binding domain"/>
    <property type="match status" value="2"/>
</dbReference>
<proteinExistence type="inferred from homology"/>
<dbReference type="PANTHER" id="PTHR42877:SF4">
    <property type="entry name" value="FAD_NAD(P)-BINDING DOMAIN-CONTAINING PROTEIN-RELATED"/>
    <property type="match status" value="1"/>
</dbReference>
<dbReference type="EMBL" id="MDYQ01000011">
    <property type="protein sequence ID" value="PRP88368.1"/>
    <property type="molecule type" value="Genomic_DNA"/>
</dbReference>
<evidence type="ECO:0000256" key="3">
    <source>
        <dbReference type="ARBA" id="ARBA00022827"/>
    </source>
</evidence>
<evidence type="ECO:0000313" key="6">
    <source>
        <dbReference type="Proteomes" id="UP000241769"/>
    </source>
</evidence>
<evidence type="ECO:0000256" key="4">
    <source>
        <dbReference type="ARBA" id="ARBA00023002"/>
    </source>
</evidence>
<keyword evidence="3" id="KW-0274">FAD</keyword>
<evidence type="ECO:0000256" key="2">
    <source>
        <dbReference type="ARBA" id="ARBA00022630"/>
    </source>
</evidence>
<dbReference type="InterPro" id="IPR051209">
    <property type="entry name" value="FAD-bind_Monooxygenase_sf"/>
</dbReference>
<dbReference type="InterPro" id="IPR020946">
    <property type="entry name" value="Flavin_mOase-like"/>
</dbReference>
<dbReference type="Proteomes" id="UP000241769">
    <property type="component" value="Unassembled WGS sequence"/>
</dbReference>
<dbReference type="FunCoup" id="A0A2P6NWV7">
    <property type="interactions" value="9"/>
</dbReference>
<protein>
    <submittedName>
        <fullName evidence="5">Putative flavoprotein involved in K+ transport</fullName>
    </submittedName>
</protein>
<keyword evidence="4" id="KW-0560">Oxidoreductase</keyword>
<accession>A0A2P6NWV7</accession>
<name>A0A2P6NWV7_9EUKA</name>
<dbReference type="GO" id="GO:0050660">
    <property type="term" value="F:flavin adenine dinucleotide binding"/>
    <property type="evidence" value="ECO:0007669"/>
    <property type="project" value="InterPro"/>
</dbReference>
<gene>
    <name evidence="5" type="ORF">PROFUN_03282</name>
</gene>
<sequence length="520" mass="59395">MFLRYRFDNNNKREDANAMTWKPSVIIVGAGLSGLCAAAKLKKELNIEATVFELEKDVGGTWLVNTYPGCACDVPSHLYSFSFEPSTSWNKKYAGQEEILDYLRMVANKYDVMRHIQFQTEVRKIHWNDEQKHYEVDVSKVGTNDLVRHVAEVVISGPGALRIPNYPEKFRSFKGPSFHTAKWDKSVNLEGKKVAIIGSGASAIQVVPAIAPKVKELLVYQRSPSWIVPRRNYNYYTIVKKFFEYVPYSQYLYRSAIFLYNELTFLTFGRNTWLTETMSKVALRLATRHRVTSIQDDELREKLTPKYQMGCKRILVSDDFYPAMQRDNVRLITDGIERVVDDGIITAKGKEDIDVLILATGFDVGYLGYVTAYMAPAKVEGENGANFDGIINNIQTYLGICMTKYPNMYLLLGPNTGLGHNSVIFMIECQVDFALQAIKKMMEDNLATLEVKESVQREFSQQLKMNLKNTVFATKCDSWYADANGDVYTLWGGNCISYWNHTKEFDINHFESTPRAKKNV</sequence>
<dbReference type="SUPFAM" id="SSF51905">
    <property type="entry name" value="FAD/NAD(P)-binding domain"/>
    <property type="match status" value="1"/>
</dbReference>
<dbReference type="GO" id="GO:0050661">
    <property type="term" value="F:NADP binding"/>
    <property type="evidence" value="ECO:0007669"/>
    <property type="project" value="InterPro"/>
</dbReference>
<dbReference type="InterPro" id="IPR036188">
    <property type="entry name" value="FAD/NAD-bd_sf"/>
</dbReference>
<dbReference type="AlphaFoldDB" id="A0A2P6NWV7"/>
<comment type="similarity">
    <text evidence="1">Belongs to the FAD-binding monooxygenase family.</text>
</comment>